<dbReference type="EMBL" id="GBRH01255932">
    <property type="protein sequence ID" value="JAD41963.1"/>
    <property type="molecule type" value="Transcribed_RNA"/>
</dbReference>
<sequence>MLSMECCFYFMLNISRVRDLLACDKVVNEITMACNVEANLVYYGSHRKIYCQVMLFRGSKYIFV</sequence>
<evidence type="ECO:0000313" key="1">
    <source>
        <dbReference type="EMBL" id="JAD41963.1"/>
    </source>
</evidence>
<protein>
    <submittedName>
        <fullName evidence="1">Uncharacterized protein</fullName>
    </submittedName>
</protein>
<reference evidence="1" key="1">
    <citation type="submission" date="2014-09" db="EMBL/GenBank/DDBJ databases">
        <authorList>
            <person name="Magalhaes I.L.F."/>
            <person name="Oliveira U."/>
            <person name="Santos F.R."/>
            <person name="Vidigal T.H.D.A."/>
            <person name="Brescovit A.D."/>
            <person name="Santos A.J."/>
        </authorList>
    </citation>
    <scope>NUCLEOTIDE SEQUENCE</scope>
    <source>
        <tissue evidence="1">Shoot tissue taken approximately 20 cm above the soil surface</tissue>
    </source>
</reference>
<dbReference type="AlphaFoldDB" id="A0A0A8ZW55"/>
<name>A0A0A8ZW55_ARUDO</name>
<organism evidence="1">
    <name type="scientific">Arundo donax</name>
    <name type="common">Giant reed</name>
    <name type="synonym">Donax arundinaceus</name>
    <dbReference type="NCBI Taxonomy" id="35708"/>
    <lineage>
        <taxon>Eukaryota</taxon>
        <taxon>Viridiplantae</taxon>
        <taxon>Streptophyta</taxon>
        <taxon>Embryophyta</taxon>
        <taxon>Tracheophyta</taxon>
        <taxon>Spermatophyta</taxon>
        <taxon>Magnoliopsida</taxon>
        <taxon>Liliopsida</taxon>
        <taxon>Poales</taxon>
        <taxon>Poaceae</taxon>
        <taxon>PACMAD clade</taxon>
        <taxon>Arundinoideae</taxon>
        <taxon>Arundineae</taxon>
        <taxon>Arundo</taxon>
    </lineage>
</organism>
<proteinExistence type="predicted"/>
<reference evidence="1" key="2">
    <citation type="journal article" date="2015" name="Data Brief">
        <title>Shoot transcriptome of the giant reed, Arundo donax.</title>
        <authorList>
            <person name="Barrero R.A."/>
            <person name="Guerrero F.D."/>
            <person name="Moolhuijzen P."/>
            <person name="Goolsby J.A."/>
            <person name="Tidwell J."/>
            <person name="Bellgard S.E."/>
            <person name="Bellgard M.I."/>
        </authorList>
    </citation>
    <scope>NUCLEOTIDE SEQUENCE</scope>
    <source>
        <tissue evidence="1">Shoot tissue taken approximately 20 cm above the soil surface</tissue>
    </source>
</reference>
<accession>A0A0A8ZW55</accession>